<feature type="region of interest" description="Disordered" evidence="1">
    <location>
        <begin position="713"/>
        <end position="751"/>
    </location>
</feature>
<accession>A0ABP3VU37</accession>
<dbReference type="PANTHER" id="PTHR36442">
    <property type="entry name" value="CYCLIC-DI-AMP PHOSPHODIESTERASE PGPH"/>
    <property type="match status" value="1"/>
</dbReference>
<keyword evidence="2" id="KW-0472">Membrane</keyword>
<dbReference type="Pfam" id="PF07697">
    <property type="entry name" value="7TMR-HDED"/>
    <property type="match status" value="1"/>
</dbReference>
<evidence type="ECO:0000259" key="3">
    <source>
        <dbReference type="SMART" id="SM00471"/>
    </source>
</evidence>
<dbReference type="InterPro" id="IPR011624">
    <property type="entry name" value="Metal-dep_PHydrolase_7TM_extra"/>
</dbReference>
<keyword evidence="2" id="KW-0812">Transmembrane</keyword>
<dbReference type="NCBIfam" id="TIGR00277">
    <property type="entry name" value="HDIG"/>
    <property type="match status" value="1"/>
</dbReference>
<evidence type="ECO:0000313" key="4">
    <source>
        <dbReference type="EMBL" id="GAA0768150.1"/>
    </source>
</evidence>
<organism evidence="4 5">
    <name type="scientific">Clostridium subterminale</name>
    <dbReference type="NCBI Taxonomy" id="1550"/>
    <lineage>
        <taxon>Bacteria</taxon>
        <taxon>Bacillati</taxon>
        <taxon>Bacillota</taxon>
        <taxon>Clostridia</taxon>
        <taxon>Eubacteriales</taxon>
        <taxon>Clostridiaceae</taxon>
        <taxon>Clostridium</taxon>
    </lineage>
</organism>
<dbReference type="SMART" id="SM00471">
    <property type="entry name" value="HDc"/>
    <property type="match status" value="1"/>
</dbReference>
<evidence type="ECO:0000256" key="1">
    <source>
        <dbReference type="SAM" id="MobiDB-lite"/>
    </source>
</evidence>
<feature type="transmembrane region" description="Helical" evidence="2">
    <location>
        <begin position="441"/>
        <end position="461"/>
    </location>
</feature>
<feature type="transmembrane region" description="Helical" evidence="2">
    <location>
        <begin position="284"/>
        <end position="305"/>
    </location>
</feature>
<feature type="transmembrane region" description="Helical" evidence="2">
    <location>
        <begin position="370"/>
        <end position="395"/>
    </location>
</feature>
<comment type="caution">
    <text evidence="4">The sequence shown here is derived from an EMBL/GenBank/DDBJ whole genome shotgun (WGS) entry which is preliminary data.</text>
</comment>
<dbReference type="Pfam" id="PF01966">
    <property type="entry name" value="HD"/>
    <property type="match status" value="1"/>
</dbReference>
<dbReference type="Pfam" id="PF07698">
    <property type="entry name" value="7TM-7TMR_HD"/>
    <property type="match status" value="1"/>
</dbReference>
<keyword evidence="2" id="KW-1133">Transmembrane helix</keyword>
<gene>
    <name evidence="4" type="ORF">GCM10008908_08110</name>
</gene>
<proteinExistence type="predicted"/>
<name>A0ABP3VU37_CLOSU</name>
<keyword evidence="5" id="KW-1185">Reference proteome</keyword>
<dbReference type="InterPro" id="IPR003607">
    <property type="entry name" value="HD/PDEase_dom"/>
</dbReference>
<dbReference type="CDD" id="cd00077">
    <property type="entry name" value="HDc"/>
    <property type="match status" value="1"/>
</dbReference>
<evidence type="ECO:0000256" key="2">
    <source>
        <dbReference type="SAM" id="Phobius"/>
    </source>
</evidence>
<protein>
    <submittedName>
        <fullName evidence="4">HDIG domain-containing protein</fullName>
    </submittedName>
</protein>
<feature type="domain" description="HD/PDEase" evidence="3">
    <location>
        <begin position="490"/>
        <end position="648"/>
    </location>
</feature>
<evidence type="ECO:0000313" key="5">
    <source>
        <dbReference type="Proteomes" id="UP001501047"/>
    </source>
</evidence>
<dbReference type="EMBL" id="BAAACI010000001">
    <property type="protein sequence ID" value="GAA0768150.1"/>
    <property type="molecule type" value="Genomic_DNA"/>
</dbReference>
<feature type="transmembrane region" description="Helical" evidence="2">
    <location>
        <begin position="407"/>
        <end position="429"/>
    </location>
</feature>
<feature type="compositionally biased region" description="Basic and acidic residues" evidence="1">
    <location>
        <begin position="728"/>
        <end position="751"/>
    </location>
</feature>
<dbReference type="RefSeq" id="WP_343823872.1">
    <property type="nucleotide sequence ID" value="NZ_BAAACI010000001.1"/>
</dbReference>
<dbReference type="InterPro" id="IPR011621">
    <property type="entry name" value="Metal-dep_PHydrolase_7TM_intra"/>
</dbReference>
<feature type="transmembrane region" description="Helical" evidence="2">
    <location>
        <begin position="18"/>
        <end position="37"/>
    </location>
</feature>
<dbReference type="PANTHER" id="PTHR36442:SF1">
    <property type="entry name" value="CYCLIC-DI-AMP PHOSPHODIESTERASE PGPH"/>
    <property type="match status" value="1"/>
</dbReference>
<dbReference type="Gene3D" id="1.10.3210.10">
    <property type="entry name" value="Hypothetical protein af1432"/>
    <property type="match status" value="1"/>
</dbReference>
<dbReference type="InterPro" id="IPR006674">
    <property type="entry name" value="HD_domain"/>
</dbReference>
<sequence length="751" mass="84617">MGYKKRLSRIRFPRIKPYITFITTTLIVYLILSTVVVSKKYNLQVGEIAKFDIKAPRDVEDKVATQKNIEEELKHIQETYTYDANIRKVAIDNINKLFEVVKKINSENPPYNPSSEDDNEKIKSEQEKIDGVKLKKLKEEGPIKNLSSENYGILLSLNDTQLNSLNEDIIKCMNNLYDTTPIYENKPQDIVAAQGYITSVFNNLSYSKDVKDLAMAIGYSQTKATYFIDHEKTEEARRNVTKNVTPVTYKKDQTIIAEGQPITESQIELLNDLGLLDNDKSTGIYMNIVLLLVVAGVLGLQWRYIQEKRRDIYEDNSKVILINLLTVLTVVLARVAILISPYVIPFACISILLSVLIDSKTSVTIGILNVIFISFIVKFSIDLTLIAMLNAVIVPMVLKRVQQRNDILYSSLLIGAINVVFTGTMGYFLSTNMTSIINKAILAGVSAIVSGILAIGILPLLENIFDVITNIKLLELANPNHPLMRRLLLEAPGTYHHCVLVANLAEMAAESVGANPILARVAAYYHDVGKLERPYYFKENQIGIANPHDDMSPALSSAIILSHVEDGVKLAEKYNLPEVITDVVREHHGDSLAKYFYITMRNKSENPEAVNEADYRYGGPPPRTKESTIIMLADGVEASVRSINKPNKKKIEDMVNNIIKGRIDENQFVNSDLTFKDLEKIRESFLKVLSGIYHERIEYPKEKLNLAKENKEKAIEDKEVASSSEEQLGLKEPEPVIQMKEAEKEKQISDK</sequence>
<dbReference type="InterPro" id="IPR006675">
    <property type="entry name" value="HDIG_dom"/>
</dbReference>
<dbReference type="SUPFAM" id="SSF109604">
    <property type="entry name" value="HD-domain/PDEase-like"/>
    <property type="match status" value="1"/>
</dbReference>
<reference evidence="5" key="1">
    <citation type="journal article" date="2019" name="Int. J. Syst. Evol. Microbiol.">
        <title>The Global Catalogue of Microorganisms (GCM) 10K type strain sequencing project: providing services to taxonomists for standard genome sequencing and annotation.</title>
        <authorList>
            <consortium name="The Broad Institute Genomics Platform"/>
            <consortium name="The Broad Institute Genome Sequencing Center for Infectious Disease"/>
            <person name="Wu L."/>
            <person name="Ma J."/>
        </authorList>
    </citation>
    <scope>NUCLEOTIDE SEQUENCE [LARGE SCALE GENOMIC DNA]</scope>
    <source>
        <strain evidence="5">JCM 1417</strain>
    </source>
</reference>
<feature type="transmembrane region" description="Helical" evidence="2">
    <location>
        <begin position="342"/>
        <end position="358"/>
    </location>
</feature>
<dbReference type="InterPro" id="IPR052722">
    <property type="entry name" value="PgpH_phosphodiesterase"/>
</dbReference>
<dbReference type="Proteomes" id="UP001501047">
    <property type="component" value="Unassembled WGS sequence"/>
</dbReference>